<name>A0A9P0ENP8_9HYPO</name>
<accession>A0A9P0ENP8</accession>
<gene>
    <name evidence="1" type="ORF">CSOL1703_00015341</name>
</gene>
<dbReference type="EMBL" id="CABFOC020000046">
    <property type="protein sequence ID" value="CAH0054145.1"/>
    <property type="molecule type" value="Genomic_DNA"/>
</dbReference>
<dbReference type="Proteomes" id="UP000775872">
    <property type="component" value="Unassembled WGS sequence"/>
</dbReference>
<evidence type="ECO:0000313" key="1">
    <source>
        <dbReference type="EMBL" id="CAH0054145.1"/>
    </source>
</evidence>
<feature type="non-terminal residue" evidence="1">
    <location>
        <position position="73"/>
    </location>
</feature>
<keyword evidence="2" id="KW-1185">Reference proteome</keyword>
<sequence>MSSRNWRDIGKTLGNAKQKFSPPVELNKHSIFSAVETSIRYKTEELAILDNYDTGTRKVVERYSLNDADDIFF</sequence>
<evidence type="ECO:0000313" key="2">
    <source>
        <dbReference type="Proteomes" id="UP000775872"/>
    </source>
</evidence>
<proteinExistence type="predicted"/>
<dbReference type="OrthoDB" id="10472325at2759"/>
<protein>
    <submittedName>
        <fullName evidence="1">Uncharacterized protein</fullName>
    </submittedName>
</protein>
<organism evidence="1 2">
    <name type="scientific">Clonostachys solani</name>
    <dbReference type="NCBI Taxonomy" id="160281"/>
    <lineage>
        <taxon>Eukaryota</taxon>
        <taxon>Fungi</taxon>
        <taxon>Dikarya</taxon>
        <taxon>Ascomycota</taxon>
        <taxon>Pezizomycotina</taxon>
        <taxon>Sordariomycetes</taxon>
        <taxon>Hypocreomycetidae</taxon>
        <taxon>Hypocreales</taxon>
        <taxon>Bionectriaceae</taxon>
        <taxon>Clonostachys</taxon>
    </lineage>
</organism>
<comment type="caution">
    <text evidence="1">The sequence shown here is derived from an EMBL/GenBank/DDBJ whole genome shotgun (WGS) entry which is preliminary data.</text>
</comment>
<reference evidence="1" key="1">
    <citation type="submission" date="2021-10" db="EMBL/GenBank/DDBJ databases">
        <authorList>
            <person name="Piombo E."/>
        </authorList>
    </citation>
    <scope>NUCLEOTIDE SEQUENCE</scope>
</reference>
<dbReference type="AlphaFoldDB" id="A0A9P0ENP8"/>